<dbReference type="GO" id="GO:0042803">
    <property type="term" value="F:protein homodimerization activity"/>
    <property type="evidence" value="ECO:0007669"/>
    <property type="project" value="InterPro"/>
</dbReference>
<dbReference type="GO" id="GO:0051087">
    <property type="term" value="F:protein-folding chaperone binding"/>
    <property type="evidence" value="ECO:0007669"/>
    <property type="project" value="InterPro"/>
</dbReference>
<evidence type="ECO:0000313" key="2">
    <source>
        <dbReference type="EMBL" id="TYC85969.1"/>
    </source>
</evidence>
<evidence type="ECO:0000313" key="3">
    <source>
        <dbReference type="Proteomes" id="UP000322619"/>
    </source>
</evidence>
<dbReference type="GO" id="GO:0006457">
    <property type="term" value="P:protein folding"/>
    <property type="evidence" value="ECO:0007669"/>
    <property type="project" value="InterPro"/>
</dbReference>
<reference evidence="2 3" key="1">
    <citation type="submission" date="2019-08" db="EMBL/GenBank/DDBJ databases">
        <title>Isolation and enrichment of carboxydotrophic bacteria from anaerobic sludge for the production of bio-based chemicals from syngas.</title>
        <authorList>
            <person name="Antares A.L."/>
            <person name="Moreira J."/>
            <person name="Diender M."/>
            <person name="Parshina S.N."/>
            <person name="Stams A.J.M."/>
            <person name="Alves M."/>
            <person name="Alves J.I."/>
            <person name="Sousa D.Z."/>
        </authorList>
    </citation>
    <scope>NUCLEOTIDE SEQUENCE [LARGE SCALE GENOMIC DNA]</scope>
    <source>
        <strain evidence="2 3">JM</strain>
    </source>
</reference>
<gene>
    <name evidence="2" type="primary">grpE</name>
    <name evidence="2" type="ORF">FXB42_08930</name>
</gene>
<protein>
    <submittedName>
        <fullName evidence="2">Nucleotide exchange factor GrpE</fullName>
    </submittedName>
</protein>
<dbReference type="EMBL" id="VSLA01000013">
    <property type="protein sequence ID" value="TYC85969.1"/>
    <property type="molecule type" value="Genomic_DNA"/>
</dbReference>
<keyword evidence="1" id="KW-0143">Chaperone</keyword>
<comment type="caution">
    <text evidence="2">The sequence shown here is derived from an EMBL/GenBank/DDBJ whole genome shotgun (WGS) entry which is preliminary data.</text>
</comment>
<organism evidence="2 3">
    <name type="scientific">Acetobacterium wieringae</name>
    <dbReference type="NCBI Taxonomy" id="52694"/>
    <lineage>
        <taxon>Bacteria</taxon>
        <taxon>Bacillati</taxon>
        <taxon>Bacillota</taxon>
        <taxon>Clostridia</taxon>
        <taxon>Eubacteriales</taxon>
        <taxon>Eubacteriaceae</taxon>
        <taxon>Acetobacterium</taxon>
    </lineage>
</organism>
<name>A0A5D0WP51_9FIRM</name>
<dbReference type="Proteomes" id="UP000322619">
    <property type="component" value="Unassembled WGS sequence"/>
</dbReference>
<dbReference type="AlphaFoldDB" id="A0A5D0WP51"/>
<sequence>MCKGEERIVNWKFWEQQKPLKDDRLDSISDGLKQLLAATNGQPFEQLEMQIKENAEMINRLSRLQYKMGQELINKVTPIYDNLGDVTLLCQKGQAATELAIRENSNRMLVSTLIDSIDTIDGVMQNACGDIPDEWRTFLKTIQISELDGLARVGIRELELLGSSFNPIFAEAVEVRAIDQLTGQNKAMRPYEVIEVLRRGFIDGEGKVVRKAQVITLTSSNQL</sequence>
<dbReference type="InterPro" id="IPR009012">
    <property type="entry name" value="GrpE_head"/>
</dbReference>
<proteinExistence type="predicted"/>
<dbReference type="Pfam" id="PF01025">
    <property type="entry name" value="GrpE"/>
    <property type="match status" value="1"/>
</dbReference>
<accession>A0A5D0WP51</accession>
<dbReference type="GO" id="GO:0000774">
    <property type="term" value="F:adenyl-nucleotide exchange factor activity"/>
    <property type="evidence" value="ECO:0007669"/>
    <property type="project" value="InterPro"/>
</dbReference>
<evidence type="ECO:0000256" key="1">
    <source>
        <dbReference type="ARBA" id="ARBA00023186"/>
    </source>
</evidence>
<dbReference type="Gene3D" id="2.30.22.10">
    <property type="entry name" value="Head domain of nucleotide exchange factor GrpE"/>
    <property type="match status" value="1"/>
</dbReference>
<dbReference type="InterPro" id="IPR000740">
    <property type="entry name" value="GrpE"/>
</dbReference>